<dbReference type="Gene3D" id="2.30.130.10">
    <property type="entry name" value="PUA domain"/>
    <property type="match status" value="1"/>
</dbReference>
<dbReference type="PANTHER" id="PTHR22807">
    <property type="entry name" value="NOP2 YEAST -RELATED NOL1/NOP2/FMU SUN DOMAIN-CONTAINING"/>
    <property type="match status" value="1"/>
</dbReference>
<dbReference type="InterPro" id="IPR002478">
    <property type="entry name" value="PUA"/>
</dbReference>
<dbReference type="ExpressionAtlas" id="A0A1D6PTR9">
    <property type="expression patterns" value="baseline and differential"/>
</dbReference>
<proteinExistence type="predicted"/>
<gene>
    <name evidence="2" type="ORF">ZEAMMB73_Zm00001d049313</name>
</gene>
<dbReference type="SUPFAM" id="SSF88697">
    <property type="entry name" value="PUA domain-like"/>
    <property type="match status" value="1"/>
</dbReference>
<feature type="domain" description="PUA" evidence="1">
    <location>
        <begin position="156"/>
        <end position="194"/>
    </location>
</feature>
<evidence type="ECO:0000259" key="1">
    <source>
        <dbReference type="Pfam" id="PF01472"/>
    </source>
</evidence>
<name>A0A1D6PTR9_MAIZE</name>
<protein>
    <submittedName>
        <fullName evidence="2">NOL1/NOP2/sun family protein</fullName>
    </submittedName>
</protein>
<dbReference type="InterPro" id="IPR015947">
    <property type="entry name" value="PUA-like_sf"/>
</dbReference>
<dbReference type="AlphaFoldDB" id="A0A1D6PTR9"/>
<dbReference type="PROSITE" id="PS50890">
    <property type="entry name" value="PUA"/>
    <property type="match status" value="1"/>
</dbReference>
<dbReference type="GO" id="GO:0001510">
    <property type="term" value="P:RNA methylation"/>
    <property type="evidence" value="ECO:0007669"/>
    <property type="project" value="InterPro"/>
</dbReference>
<dbReference type="EMBL" id="CM000780">
    <property type="protein sequence ID" value="AQK50027.1"/>
    <property type="molecule type" value="Genomic_DNA"/>
</dbReference>
<accession>A0A1D6PTR9</accession>
<evidence type="ECO:0000313" key="2">
    <source>
        <dbReference type="EMBL" id="AQK50027.1"/>
    </source>
</evidence>
<dbReference type="CDD" id="cd21150">
    <property type="entry name" value="PUA_NSun6-like"/>
    <property type="match status" value="1"/>
</dbReference>
<organism evidence="2">
    <name type="scientific">Zea mays</name>
    <name type="common">Maize</name>
    <dbReference type="NCBI Taxonomy" id="4577"/>
    <lineage>
        <taxon>Eukaryota</taxon>
        <taxon>Viridiplantae</taxon>
        <taxon>Streptophyta</taxon>
        <taxon>Embryophyta</taxon>
        <taxon>Tracheophyta</taxon>
        <taxon>Spermatophyta</taxon>
        <taxon>Magnoliopsida</taxon>
        <taxon>Liliopsida</taxon>
        <taxon>Poales</taxon>
        <taxon>Poaceae</taxon>
        <taxon>PACMAD clade</taxon>
        <taxon>Panicoideae</taxon>
        <taxon>Andropogonodae</taxon>
        <taxon>Andropogoneae</taxon>
        <taxon>Tripsacinae</taxon>
        <taxon>Zea</taxon>
    </lineage>
</organism>
<dbReference type="PANTHER" id="PTHR22807:SF34">
    <property type="entry name" value="TRNA (CYTOSINE(72)-C(5))-METHYLTRANSFERASE NSUN6"/>
    <property type="match status" value="1"/>
</dbReference>
<dbReference type="InterPro" id="IPR036974">
    <property type="entry name" value="PUA_sf"/>
</dbReference>
<dbReference type="InterPro" id="IPR023267">
    <property type="entry name" value="RCMT"/>
</dbReference>
<reference evidence="2" key="1">
    <citation type="submission" date="2015-12" db="EMBL/GenBank/DDBJ databases">
        <title>Update maize B73 reference genome by single molecule sequencing technologies.</title>
        <authorList>
            <consortium name="Maize Genome Sequencing Project"/>
            <person name="Ware D."/>
        </authorList>
    </citation>
    <scope>NUCLEOTIDE SEQUENCE</scope>
    <source>
        <tissue evidence="2">Seedling</tissue>
    </source>
</reference>
<dbReference type="EMBL" id="CM000780">
    <property type="protein sequence ID" value="AQK50031.1"/>
    <property type="molecule type" value="Genomic_DNA"/>
</dbReference>
<dbReference type="GO" id="GO:0008173">
    <property type="term" value="F:RNA methyltransferase activity"/>
    <property type="evidence" value="ECO:0007669"/>
    <property type="project" value="InterPro"/>
</dbReference>
<dbReference type="GO" id="GO:0003723">
    <property type="term" value="F:RNA binding"/>
    <property type="evidence" value="ECO:0007669"/>
    <property type="project" value="InterPro"/>
</dbReference>
<sequence>MDSHSPTSAAPPAAAETARYTYSPRLRWQPEVEEYFNTAYGRDHFARISEALAVLILKQLLLPGRHPSCYSCIRVNTLKSSTDAVMHKLLDLVCKNELSAVINGLEVVELNGGDQSQEGCSLVHKCPYAGLENVLFVQGSGPHVLHYGSQPDQAVKEVVVSRKCAESVLRGAQVYVPGVLACSSHVEKGDKVAVSVAIEQPVKEDGWAWHIHGAVDIHNVADAHYEERKGLYIGQGTAAMSRSAIFRVPHGIAVEMTERVYKLPSFNATNMCLKGKYFFRIYQVL</sequence>
<dbReference type="Pfam" id="PF01472">
    <property type="entry name" value="PUA"/>
    <property type="match status" value="1"/>
</dbReference>